<sequence>MPRPRKCKRVCGMPLCSRFGPMDREPAGLVEMTVEEYETIRLMDLEGLSQEACAQSMGVARTTAQRLYNDARAKLARCLVEGVALAIAGGDYRLCDGESAPCAHRRCRRHGGCCHGRPCAPAGEWEEDKG</sequence>
<comment type="caution">
    <text evidence="2">The sequence shown here is derived from an EMBL/GenBank/DDBJ whole genome shotgun (WGS) entry which is preliminary data.</text>
</comment>
<dbReference type="PANTHER" id="PTHR37478">
    <property type="match status" value="1"/>
</dbReference>
<dbReference type="EMBL" id="JACRSO010000003">
    <property type="protein sequence ID" value="MBC8529646.1"/>
    <property type="molecule type" value="Genomic_DNA"/>
</dbReference>
<proteinExistence type="inferred from homology"/>
<dbReference type="RefSeq" id="WP_249285459.1">
    <property type="nucleotide sequence ID" value="NZ_JACRSO010000003.1"/>
</dbReference>
<evidence type="ECO:0000313" key="2">
    <source>
        <dbReference type="EMBL" id="MBC8529646.1"/>
    </source>
</evidence>
<evidence type="ECO:0000256" key="1">
    <source>
        <dbReference type="ARBA" id="ARBA00009350"/>
    </source>
</evidence>
<comment type="similarity">
    <text evidence="1">Belongs to the UPF0251 family.</text>
</comment>
<name>A0A926D1S5_9FIRM</name>
<dbReference type="Gene3D" id="1.10.10.10">
    <property type="entry name" value="Winged helix-like DNA-binding domain superfamily/Winged helix DNA-binding domain"/>
    <property type="match status" value="1"/>
</dbReference>
<dbReference type="InterPro" id="IPR002852">
    <property type="entry name" value="UPF0251"/>
</dbReference>
<dbReference type="SUPFAM" id="SSF88659">
    <property type="entry name" value="Sigma3 and sigma4 domains of RNA polymerase sigma factors"/>
    <property type="match status" value="1"/>
</dbReference>
<evidence type="ECO:0000313" key="3">
    <source>
        <dbReference type="Proteomes" id="UP000654279"/>
    </source>
</evidence>
<dbReference type="AlphaFoldDB" id="A0A926D1S5"/>
<reference evidence="2" key="1">
    <citation type="submission" date="2020-08" db="EMBL/GenBank/DDBJ databases">
        <title>Genome public.</title>
        <authorList>
            <person name="Liu C."/>
            <person name="Sun Q."/>
        </authorList>
    </citation>
    <scope>NUCLEOTIDE SEQUENCE</scope>
    <source>
        <strain evidence="2">NSJ-44</strain>
    </source>
</reference>
<dbReference type="InterPro" id="IPR013324">
    <property type="entry name" value="RNA_pol_sigma_r3/r4-like"/>
</dbReference>
<protein>
    <submittedName>
        <fullName evidence="2">DUF134 domain-containing protein</fullName>
    </submittedName>
</protein>
<organism evidence="2 3">
    <name type="scientific">Luoshenia tenuis</name>
    <dbReference type="NCBI Taxonomy" id="2763654"/>
    <lineage>
        <taxon>Bacteria</taxon>
        <taxon>Bacillati</taxon>
        <taxon>Bacillota</taxon>
        <taxon>Clostridia</taxon>
        <taxon>Christensenellales</taxon>
        <taxon>Christensenellaceae</taxon>
        <taxon>Luoshenia</taxon>
    </lineage>
</organism>
<keyword evidence="3" id="KW-1185">Reference proteome</keyword>
<dbReference type="Pfam" id="PF02001">
    <property type="entry name" value="DUF134"/>
    <property type="match status" value="1"/>
</dbReference>
<dbReference type="PANTHER" id="PTHR37478:SF2">
    <property type="entry name" value="UPF0251 PROTEIN TK0562"/>
    <property type="match status" value="1"/>
</dbReference>
<accession>A0A926D1S5</accession>
<gene>
    <name evidence="2" type="ORF">H8699_09425</name>
</gene>
<dbReference type="Proteomes" id="UP000654279">
    <property type="component" value="Unassembled WGS sequence"/>
</dbReference>
<dbReference type="InterPro" id="IPR036388">
    <property type="entry name" value="WH-like_DNA-bd_sf"/>
</dbReference>